<accession>A0A3D3RGU6</accession>
<dbReference type="Proteomes" id="UP000263642">
    <property type="component" value="Unassembled WGS sequence"/>
</dbReference>
<evidence type="ECO:0008006" key="4">
    <source>
        <dbReference type="Google" id="ProtNLM"/>
    </source>
</evidence>
<feature type="transmembrane region" description="Helical" evidence="1">
    <location>
        <begin position="158"/>
        <end position="175"/>
    </location>
</feature>
<sequence length="496" mass="56298">MFSNLKNCSPAKVTAFSLLFFLLLNGVYYQLIDLNIEYLKAESGVFLMHAAKSPEESKAFFDEYVYSAYHAHFTPVVFLAEYYQSKLFATCETCWYWRQIFVASLFMSCIVYFSIRLSMTGKELTHPNWQRNLTGLAIAIVFGFQPIISTLIGWPFMGIQFLCLSVSLFSFLYLFEFTQSGRRLHLYLALGLAYLTMHIFGTGLAISLSVLFTATLLITLKWSQTSDDKLTLVKSFIPVFVVSALTLGHTYLMLKGELHTDAENVSFFTSVTRYGAILIEFLHTSLRYIWAQGGCHQPEMRGMETDSIYGWGLVIIVLITIFSSINTFLKKPSDELLMRISFLTLPTITLLIIVAMITYRIQSEPSHNVIIGYINTDRYLIFSSFCGLVYCLGLFLRSNIKITTSVAAAFCIAAVFSIAGNAVFMHKVPHIVWPEKSISHEEYWNEILHSVQANPDHQNASWNQSMSVVTVFDLTPLDFQALIEKQLKLQNSAESD</sequence>
<protein>
    <recommendedName>
        <fullName evidence="4">Glycosyltransferase RgtA/B/C/D-like domain-containing protein</fullName>
    </recommendedName>
</protein>
<feature type="transmembrane region" description="Helical" evidence="1">
    <location>
        <begin position="187"/>
        <end position="220"/>
    </location>
</feature>
<keyword evidence="1" id="KW-1133">Transmembrane helix</keyword>
<keyword evidence="1" id="KW-0472">Membrane</keyword>
<evidence type="ECO:0000313" key="2">
    <source>
        <dbReference type="EMBL" id="HCO27312.1"/>
    </source>
</evidence>
<evidence type="ECO:0000256" key="1">
    <source>
        <dbReference type="SAM" id="Phobius"/>
    </source>
</evidence>
<feature type="transmembrane region" description="Helical" evidence="1">
    <location>
        <begin position="340"/>
        <end position="359"/>
    </location>
</feature>
<dbReference type="EMBL" id="DQAY01000194">
    <property type="protein sequence ID" value="HCO27312.1"/>
    <property type="molecule type" value="Genomic_DNA"/>
</dbReference>
<proteinExistence type="predicted"/>
<comment type="caution">
    <text evidence="2">The sequence shown here is derived from an EMBL/GenBank/DDBJ whole genome shotgun (WGS) entry which is preliminary data.</text>
</comment>
<feature type="transmembrane region" description="Helical" evidence="1">
    <location>
        <begin position="12"/>
        <end position="31"/>
    </location>
</feature>
<feature type="transmembrane region" description="Helical" evidence="1">
    <location>
        <begin position="232"/>
        <end position="254"/>
    </location>
</feature>
<organism evidence="2 3">
    <name type="scientific">Gimesia maris</name>
    <dbReference type="NCBI Taxonomy" id="122"/>
    <lineage>
        <taxon>Bacteria</taxon>
        <taxon>Pseudomonadati</taxon>
        <taxon>Planctomycetota</taxon>
        <taxon>Planctomycetia</taxon>
        <taxon>Planctomycetales</taxon>
        <taxon>Planctomycetaceae</taxon>
        <taxon>Gimesia</taxon>
    </lineage>
</organism>
<feature type="transmembrane region" description="Helical" evidence="1">
    <location>
        <begin position="95"/>
        <end position="113"/>
    </location>
</feature>
<gene>
    <name evidence="2" type="ORF">DIT97_31520</name>
</gene>
<feature type="transmembrane region" description="Helical" evidence="1">
    <location>
        <begin position="402"/>
        <end position="424"/>
    </location>
</feature>
<reference evidence="2 3" key="1">
    <citation type="journal article" date="2018" name="Nat. Biotechnol.">
        <title>A standardized bacterial taxonomy based on genome phylogeny substantially revises the tree of life.</title>
        <authorList>
            <person name="Parks D.H."/>
            <person name="Chuvochina M."/>
            <person name="Waite D.W."/>
            <person name="Rinke C."/>
            <person name="Skarshewski A."/>
            <person name="Chaumeil P.A."/>
            <person name="Hugenholtz P."/>
        </authorList>
    </citation>
    <scope>NUCLEOTIDE SEQUENCE [LARGE SCALE GENOMIC DNA]</scope>
    <source>
        <strain evidence="2">UBA9375</strain>
    </source>
</reference>
<feature type="transmembrane region" description="Helical" evidence="1">
    <location>
        <begin position="133"/>
        <end position="152"/>
    </location>
</feature>
<evidence type="ECO:0000313" key="3">
    <source>
        <dbReference type="Proteomes" id="UP000263642"/>
    </source>
</evidence>
<dbReference type="AlphaFoldDB" id="A0A3D3RGU6"/>
<feature type="transmembrane region" description="Helical" evidence="1">
    <location>
        <begin position="379"/>
        <end position="396"/>
    </location>
</feature>
<keyword evidence="1" id="KW-0812">Transmembrane</keyword>
<feature type="transmembrane region" description="Helical" evidence="1">
    <location>
        <begin position="308"/>
        <end position="328"/>
    </location>
</feature>
<name>A0A3D3RGU6_9PLAN</name>